<dbReference type="SUPFAM" id="SSF53807">
    <property type="entry name" value="Helical backbone' metal receptor"/>
    <property type="match status" value="1"/>
</dbReference>
<dbReference type="PANTHER" id="PTHR30535">
    <property type="entry name" value="VITAMIN B12-BINDING PROTEIN"/>
    <property type="match status" value="1"/>
</dbReference>
<dbReference type="InterPro" id="IPR054828">
    <property type="entry name" value="Vit_B12_bind_prot"/>
</dbReference>
<dbReference type="EMBL" id="OBQJ01000006">
    <property type="protein sequence ID" value="SOC55951.1"/>
    <property type="molecule type" value="Genomic_DNA"/>
</dbReference>
<dbReference type="Pfam" id="PF01497">
    <property type="entry name" value="Peripla_BP_2"/>
    <property type="match status" value="1"/>
</dbReference>
<dbReference type="OrthoDB" id="6495095at2"/>
<dbReference type="PROSITE" id="PS50983">
    <property type="entry name" value="FE_B12_PBP"/>
    <property type="match status" value="1"/>
</dbReference>
<keyword evidence="1 2" id="KW-0732">Signal</keyword>
<dbReference type="PANTHER" id="PTHR30535:SF34">
    <property type="entry name" value="MOLYBDATE-BINDING PROTEIN MOLA"/>
    <property type="match status" value="1"/>
</dbReference>
<dbReference type="AlphaFoldDB" id="A0A285VTK0"/>
<name>A0A285VTK0_9GAMM</name>
<evidence type="ECO:0000313" key="5">
    <source>
        <dbReference type="Proteomes" id="UP000219023"/>
    </source>
</evidence>
<evidence type="ECO:0000256" key="2">
    <source>
        <dbReference type="SAM" id="SignalP"/>
    </source>
</evidence>
<dbReference type="GO" id="GO:0071281">
    <property type="term" value="P:cellular response to iron ion"/>
    <property type="evidence" value="ECO:0007669"/>
    <property type="project" value="TreeGrafter"/>
</dbReference>
<dbReference type="InterPro" id="IPR002491">
    <property type="entry name" value="ABC_transptr_periplasmic_BD"/>
</dbReference>
<dbReference type="Gene3D" id="3.40.50.1980">
    <property type="entry name" value="Nitrogenase molybdenum iron protein domain"/>
    <property type="match status" value="2"/>
</dbReference>
<proteinExistence type="predicted"/>
<evidence type="ECO:0000313" key="4">
    <source>
        <dbReference type="EMBL" id="SOC55951.1"/>
    </source>
</evidence>
<accession>A0A285VTK0</accession>
<evidence type="ECO:0000256" key="1">
    <source>
        <dbReference type="ARBA" id="ARBA00022729"/>
    </source>
</evidence>
<dbReference type="InterPro" id="IPR050902">
    <property type="entry name" value="ABC_Transporter_SBP"/>
</dbReference>
<sequence length="309" mass="33623">MRACYPACPKVAMGVVRLRRICLFLAYLLTIAALLSPGTALAALEVTDDAGNTVTLEAPAERVVALAPHIVEMLYAVEAGERLVGVLQGSDYPEAAKQVSRVGSYRGIALEAIMAREPDLVVTWRSGTPRSVVERLKALGVTVYESEPRRLDDVADDLRDLGRLTGHSETARRAAGAFELRLAASRQTLSETPRVFYQLGHNPLTTLGDGHIITQAIRHCGGKPLFADRSVLVPEIGREALIEARPEVILSAAPSDDWQRAWQGQDWLPAVRDGHLYTLDPDPISRPGPRLVEGIEQVCQALERASQSP</sequence>
<organism evidence="4 5">
    <name type="scientific">Chromohalobacter canadensis</name>
    <dbReference type="NCBI Taxonomy" id="141389"/>
    <lineage>
        <taxon>Bacteria</taxon>
        <taxon>Pseudomonadati</taxon>
        <taxon>Pseudomonadota</taxon>
        <taxon>Gammaproteobacteria</taxon>
        <taxon>Oceanospirillales</taxon>
        <taxon>Halomonadaceae</taxon>
        <taxon>Chromohalobacter</taxon>
    </lineage>
</organism>
<evidence type="ECO:0000259" key="3">
    <source>
        <dbReference type="PROSITE" id="PS50983"/>
    </source>
</evidence>
<feature type="domain" description="Fe/B12 periplasmic-binding" evidence="3">
    <location>
        <begin position="62"/>
        <end position="306"/>
    </location>
</feature>
<dbReference type="NCBIfam" id="NF038402">
    <property type="entry name" value="TroA_like"/>
    <property type="match status" value="1"/>
</dbReference>
<dbReference type="CDD" id="cd01144">
    <property type="entry name" value="BtuF"/>
    <property type="match status" value="1"/>
</dbReference>
<gene>
    <name evidence="4" type="ORF">SAMN05421509_10658</name>
</gene>
<reference evidence="4 5" key="1">
    <citation type="submission" date="2017-08" db="EMBL/GenBank/DDBJ databases">
        <authorList>
            <person name="de Groot N.N."/>
        </authorList>
    </citation>
    <scope>NUCLEOTIDE SEQUENCE [LARGE SCALE GENOMIC DNA]</scope>
    <source>
        <strain evidence="4 5">USBA 855</strain>
    </source>
</reference>
<feature type="signal peptide" evidence="2">
    <location>
        <begin position="1"/>
        <end position="42"/>
    </location>
</feature>
<protein>
    <submittedName>
        <fullName evidence="4">Iron complex transport system substrate-binding protein</fullName>
    </submittedName>
</protein>
<dbReference type="Proteomes" id="UP000219023">
    <property type="component" value="Unassembled WGS sequence"/>
</dbReference>
<feature type="chain" id="PRO_5012809372" evidence="2">
    <location>
        <begin position="43"/>
        <end position="309"/>
    </location>
</feature>